<evidence type="ECO:0000313" key="5">
    <source>
        <dbReference type="EMBL" id="GIF23638.1"/>
    </source>
</evidence>
<keyword evidence="2" id="KW-0503">Monooxygenase</keyword>
<feature type="region of interest" description="Disordered" evidence="3">
    <location>
        <begin position="78"/>
        <end position="102"/>
    </location>
</feature>
<evidence type="ECO:0000256" key="3">
    <source>
        <dbReference type="SAM" id="MobiDB-lite"/>
    </source>
</evidence>
<evidence type="ECO:0000256" key="1">
    <source>
        <dbReference type="ARBA" id="ARBA00023002"/>
    </source>
</evidence>
<dbReference type="AlphaFoldDB" id="A0A919NSP9"/>
<organism evidence="5 6">
    <name type="scientific">Paractinoplanes tereljensis</name>
    <dbReference type="NCBI Taxonomy" id="571912"/>
    <lineage>
        <taxon>Bacteria</taxon>
        <taxon>Bacillati</taxon>
        <taxon>Actinomycetota</taxon>
        <taxon>Actinomycetes</taxon>
        <taxon>Micromonosporales</taxon>
        <taxon>Micromonosporaceae</taxon>
        <taxon>Paractinoplanes</taxon>
    </lineage>
</organism>
<keyword evidence="1" id="KW-0560">Oxidoreductase</keyword>
<dbReference type="PANTHER" id="PTHR13789:SF309">
    <property type="entry name" value="PUTATIVE (AFU_ORTHOLOGUE AFUA_6G14510)-RELATED"/>
    <property type="match status" value="1"/>
</dbReference>
<dbReference type="Proteomes" id="UP000623608">
    <property type="component" value="Unassembled WGS sequence"/>
</dbReference>
<dbReference type="Pfam" id="PF01494">
    <property type="entry name" value="FAD_binding_3"/>
    <property type="match status" value="1"/>
</dbReference>
<gene>
    <name evidence="5" type="ORF">Ate02nite_63680</name>
</gene>
<dbReference type="PANTHER" id="PTHR13789">
    <property type="entry name" value="MONOOXYGENASE"/>
    <property type="match status" value="1"/>
</dbReference>
<dbReference type="GO" id="GO:0071949">
    <property type="term" value="F:FAD binding"/>
    <property type="evidence" value="ECO:0007669"/>
    <property type="project" value="InterPro"/>
</dbReference>
<name>A0A919NSP9_9ACTN</name>
<dbReference type="GO" id="GO:0004497">
    <property type="term" value="F:monooxygenase activity"/>
    <property type="evidence" value="ECO:0007669"/>
    <property type="project" value="UniProtKB-KW"/>
</dbReference>
<dbReference type="Gene3D" id="3.50.50.60">
    <property type="entry name" value="FAD/NAD(P)-binding domain"/>
    <property type="match status" value="1"/>
</dbReference>
<dbReference type="EMBL" id="BOMY01000041">
    <property type="protein sequence ID" value="GIF23638.1"/>
    <property type="molecule type" value="Genomic_DNA"/>
</dbReference>
<proteinExistence type="predicted"/>
<keyword evidence="6" id="KW-1185">Reference proteome</keyword>
<comment type="caution">
    <text evidence="5">The sequence shown here is derived from an EMBL/GenBank/DDBJ whole genome shotgun (WGS) entry which is preliminary data.</text>
</comment>
<evidence type="ECO:0000313" key="6">
    <source>
        <dbReference type="Proteomes" id="UP000623608"/>
    </source>
</evidence>
<dbReference type="PRINTS" id="PR00420">
    <property type="entry name" value="RNGMNOXGNASE"/>
</dbReference>
<dbReference type="SUPFAM" id="SSF51905">
    <property type="entry name" value="FAD/NAD(P)-binding domain"/>
    <property type="match status" value="1"/>
</dbReference>
<evidence type="ECO:0000256" key="2">
    <source>
        <dbReference type="ARBA" id="ARBA00023033"/>
    </source>
</evidence>
<evidence type="ECO:0000259" key="4">
    <source>
        <dbReference type="Pfam" id="PF01494"/>
    </source>
</evidence>
<dbReference type="Gene3D" id="3.30.9.10">
    <property type="entry name" value="D-Amino Acid Oxidase, subunit A, domain 2"/>
    <property type="match status" value="1"/>
</dbReference>
<feature type="domain" description="FAD-binding" evidence="4">
    <location>
        <begin position="7"/>
        <end position="339"/>
    </location>
</feature>
<accession>A0A919NSP9</accession>
<dbReference type="InterPro" id="IPR002938">
    <property type="entry name" value="FAD-bd"/>
</dbReference>
<dbReference type="InterPro" id="IPR050493">
    <property type="entry name" value="FAD-dep_Monooxygenase_BioMet"/>
</dbReference>
<sequence>MVHTGAVTVLVVGGGIAGLVHAIAARRAGHDVEVLEIRPDWAVAGWGLSLTGPALRALRAIDLADECLAAGAPIHRHRHHDSAGELRATTEPPSVLGPGQPTEVGIGRPALHRILRERAAAGGATLRTGLTVVEISAGAARLSDGTERTVDYLVGADGVRSRTRELLGLPGEPWFTGQMVWRALVDRPAWADDIHTFAGPAGTTGVIPISPTQAYVFLTEVTDVPGEVPDEELATRMRDLLAPFTGRFAAVRDAITEPGQVVRRPVQALLVEGPWHAGRGVLVGDAAHSPSPQMVSGAALAIEDAVVLADEIARHDELADAFTAYQDRRRERVRALLETSLEIGRREREGRHHEVHQLIGRGHAAMAAPI</sequence>
<dbReference type="InterPro" id="IPR036188">
    <property type="entry name" value="FAD/NAD-bd_sf"/>
</dbReference>
<protein>
    <recommendedName>
        <fullName evidence="4">FAD-binding domain-containing protein</fullName>
    </recommendedName>
</protein>
<reference evidence="5" key="1">
    <citation type="submission" date="2021-01" db="EMBL/GenBank/DDBJ databases">
        <title>Whole genome shotgun sequence of Actinoplanes tereljensis NBRC 105297.</title>
        <authorList>
            <person name="Komaki H."/>
            <person name="Tamura T."/>
        </authorList>
    </citation>
    <scope>NUCLEOTIDE SEQUENCE</scope>
    <source>
        <strain evidence="5">NBRC 105297</strain>
    </source>
</reference>